<evidence type="ECO:0000256" key="2">
    <source>
        <dbReference type="ARBA" id="ARBA00022723"/>
    </source>
</evidence>
<dbReference type="OrthoDB" id="9800361at2"/>
<dbReference type="Pfam" id="PF01155">
    <property type="entry name" value="HypA"/>
    <property type="match status" value="1"/>
</dbReference>
<dbReference type="Gene3D" id="3.30.2320.80">
    <property type="match status" value="1"/>
</dbReference>
<dbReference type="EMBL" id="WAIE01000001">
    <property type="protein sequence ID" value="KAB1442791.1"/>
    <property type="molecule type" value="Genomic_DNA"/>
</dbReference>
<keyword evidence="3 4" id="KW-0862">Zinc</keyword>
<evidence type="ECO:0000313" key="5">
    <source>
        <dbReference type="EMBL" id="KAB1442791.1"/>
    </source>
</evidence>
<dbReference type="GO" id="GO:0051604">
    <property type="term" value="P:protein maturation"/>
    <property type="evidence" value="ECO:0007669"/>
    <property type="project" value="InterPro"/>
</dbReference>
<feature type="binding site" evidence="4">
    <location>
        <position position="2"/>
    </location>
    <ligand>
        <name>Ni(2+)</name>
        <dbReference type="ChEBI" id="CHEBI:49786"/>
    </ligand>
</feature>
<keyword evidence="6" id="KW-1185">Reference proteome</keyword>
<proteinExistence type="inferred from homology"/>
<dbReference type="PIRSF" id="PIRSF004761">
    <property type="entry name" value="Hydrgn_mat_HypA"/>
    <property type="match status" value="1"/>
</dbReference>
<comment type="similarity">
    <text evidence="4">Belongs to the HypA/HybF family.</text>
</comment>
<dbReference type="AlphaFoldDB" id="A0A6N6N4X6"/>
<name>A0A6N6N4X6_9BACT</name>
<organism evidence="5 6">
    <name type="scientific">Pseudodesulfovibrio senegalensis</name>
    <dbReference type="NCBI Taxonomy" id="1721087"/>
    <lineage>
        <taxon>Bacteria</taxon>
        <taxon>Pseudomonadati</taxon>
        <taxon>Thermodesulfobacteriota</taxon>
        <taxon>Desulfovibrionia</taxon>
        <taxon>Desulfovibrionales</taxon>
        <taxon>Desulfovibrionaceae</taxon>
    </lineage>
</organism>
<keyword evidence="1 4" id="KW-0533">Nickel</keyword>
<comment type="function">
    <text evidence="4">Involved in the maturation of [NiFe] hydrogenases. Required for nickel insertion into the metal center of the hydrogenase.</text>
</comment>
<keyword evidence="2 4" id="KW-0479">Metal-binding</keyword>
<dbReference type="GO" id="GO:0008270">
    <property type="term" value="F:zinc ion binding"/>
    <property type="evidence" value="ECO:0007669"/>
    <property type="project" value="UniProtKB-UniRule"/>
</dbReference>
<evidence type="ECO:0000256" key="3">
    <source>
        <dbReference type="ARBA" id="ARBA00022833"/>
    </source>
</evidence>
<sequence>MHEMSIVQSILAILKDEMTKRDIPRLKRVVLKNGALAGVVSESMEFCWTALVPGTEFEDTVLELSEIPLKLRCGECGEEFFPEDVRYTPCPKCEAVIGHDVLEGKELYIDFVEPAEE</sequence>
<gene>
    <name evidence="4" type="primary">hypA</name>
    <name evidence="5" type="ORF">F8A88_00505</name>
</gene>
<comment type="caution">
    <text evidence="5">The sequence shown here is derived from an EMBL/GenBank/DDBJ whole genome shotgun (WGS) entry which is preliminary data.</text>
</comment>
<reference evidence="5 6" key="1">
    <citation type="journal article" date="2017" name="Int. J. Syst. Evol. Microbiol.">
        <title>Desulfovibrio senegalensis sp. nov., a mesophilic sulfate reducer isolated from marine sediment.</title>
        <authorList>
            <person name="Thioye A."/>
            <person name="Gam Z.B.A."/>
            <person name="Mbengue M."/>
            <person name="Cayol J.L."/>
            <person name="Joseph-Bartoli M."/>
            <person name="Toure-Kane C."/>
            <person name="Labat M."/>
        </authorList>
    </citation>
    <scope>NUCLEOTIDE SEQUENCE [LARGE SCALE GENOMIC DNA]</scope>
    <source>
        <strain evidence="5 6">DSM 101509</strain>
    </source>
</reference>
<dbReference type="HAMAP" id="MF_00213">
    <property type="entry name" value="HypA_HybF"/>
    <property type="match status" value="1"/>
</dbReference>
<dbReference type="PANTHER" id="PTHR34535:SF3">
    <property type="entry name" value="HYDROGENASE MATURATION FACTOR HYPA"/>
    <property type="match status" value="1"/>
</dbReference>
<feature type="binding site" evidence="4">
    <location>
        <position position="90"/>
    </location>
    <ligand>
        <name>Zn(2+)</name>
        <dbReference type="ChEBI" id="CHEBI:29105"/>
    </ligand>
</feature>
<protein>
    <recommendedName>
        <fullName evidence="4">Hydrogenase maturation factor HypA</fullName>
    </recommendedName>
</protein>
<dbReference type="Proteomes" id="UP000438699">
    <property type="component" value="Unassembled WGS sequence"/>
</dbReference>
<evidence type="ECO:0000256" key="1">
    <source>
        <dbReference type="ARBA" id="ARBA00022596"/>
    </source>
</evidence>
<dbReference type="GO" id="GO:0016151">
    <property type="term" value="F:nickel cation binding"/>
    <property type="evidence" value="ECO:0007669"/>
    <property type="project" value="UniProtKB-UniRule"/>
</dbReference>
<dbReference type="PANTHER" id="PTHR34535">
    <property type="entry name" value="HYDROGENASE MATURATION FACTOR HYPA"/>
    <property type="match status" value="1"/>
</dbReference>
<feature type="binding site" evidence="4">
    <location>
        <position position="76"/>
    </location>
    <ligand>
        <name>Zn(2+)</name>
        <dbReference type="ChEBI" id="CHEBI:29105"/>
    </ligand>
</feature>
<feature type="binding site" evidence="4">
    <location>
        <position position="93"/>
    </location>
    <ligand>
        <name>Zn(2+)</name>
        <dbReference type="ChEBI" id="CHEBI:29105"/>
    </ligand>
</feature>
<accession>A0A6N6N4X6</accession>
<dbReference type="InterPro" id="IPR000688">
    <property type="entry name" value="HypA/HybF"/>
</dbReference>
<feature type="binding site" evidence="4">
    <location>
        <position position="73"/>
    </location>
    <ligand>
        <name>Zn(2+)</name>
        <dbReference type="ChEBI" id="CHEBI:29105"/>
    </ligand>
</feature>
<evidence type="ECO:0000313" key="6">
    <source>
        <dbReference type="Proteomes" id="UP000438699"/>
    </source>
</evidence>
<evidence type="ECO:0000256" key="4">
    <source>
        <dbReference type="HAMAP-Rule" id="MF_00213"/>
    </source>
</evidence>